<feature type="signal peptide" evidence="7">
    <location>
        <begin position="1"/>
        <end position="27"/>
    </location>
</feature>
<evidence type="ECO:0000313" key="9">
    <source>
        <dbReference type="EMBL" id="NOT34724.1"/>
    </source>
</evidence>
<dbReference type="SUPFAM" id="SSF54534">
    <property type="entry name" value="FKBP-like"/>
    <property type="match status" value="2"/>
</dbReference>
<dbReference type="Gene3D" id="3.10.50.40">
    <property type="match status" value="2"/>
</dbReference>
<evidence type="ECO:0000256" key="5">
    <source>
        <dbReference type="ARBA" id="ARBA00023235"/>
    </source>
</evidence>
<organism evidence="9 10">
    <name type="scientific">Eiseniibacteriota bacterium</name>
    <dbReference type="NCBI Taxonomy" id="2212470"/>
    <lineage>
        <taxon>Bacteria</taxon>
        <taxon>Candidatus Eiseniibacteriota</taxon>
    </lineage>
</organism>
<feature type="chain" id="PRO_5032980061" description="peptidylprolyl isomerase" evidence="7">
    <location>
        <begin position="28"/>
        <end position="462"/>
    </location>
</feature>
<name>A0A849SQ06_UNCEI</name>
<dbReference type="Gene3D" id="1.10.4030.10">
    <property type="entry name" value="Porin chaperone SurA, peptide-binding domain"/>
    <property type="match status" value="1"/>
</dbReference>
<keyword evidence="4 6" id="KW-0697">Rotamase</keyword>
<dbReference type="GO" id="GO:0003755">
    <property type="term" value="F:peptidyl-prolyl cis-trans isomerase activity"/>
    <property type="evidence" value="ECO:0007669"/>
    <property type="project" value="UniProtKB-KW"/>
</dbReference>
<dbReference type="Pfam" id="PF00639">
    <property type="entry name" value="Rotamase"/>
    <property type="match status" value="1"/>
</dbReference>
<comment type="catalytic activity">
    <reaction evidence="1">
        <text>[protein]-peptidylproline (omega=180) = [protein]-peptidylproline (omega=0)</text>
        <dbReference type="Rhea" id="RHEA:16237"/>
        <dbReference type="Rhea" id="RHEA-COMP:10747"/>
        <dbReference type="Rhea" id="RHEA-COMP:10748"/>
        <dbReference type="ChEBI" id="CHEBI:83833"/>
        <dbReference type="ChEBI" id="CHEBI:83834"/>
        <dbReference type="EC" id="5.2.1.8"/>
    </reaction>
</comment>
<dbReference type="SUPFAM" id="SSF109998">
    <property type="entry name" value="Triger factor/SurA peptide-binding domain-like"/>
    <property type="match status" value="1"/>
</dbReference>
<feature type="domain" description="PpiC" evidence="8">
    <location>
        <begin position="197"/>
        <end position="297"/>
    </location>
</feature>
<evidence type="ECO:0000256" key="3">
    <source>
        <dbReference type="ARBA" id="ARBA00022729"/>
    </source>
</evidence>
<dbReference type="InterPro" id="IPR000297">
    <property type="entry name" value="PPIase_PpiC"/>
</dbReference>
<dbReference type="PROSITE" id="PS50198">
    <property type="entry name" value="PPIC_PPIASE_2"/>
    <property type="match status" value="2"/>
</dbReference>
<dbReference type="AlphaFoldDB" id="A0A849SQ06"/>
<keyword evidence="5 6" id="KW-0413">Isomerase</keyword>
<gene>
    <name evidence="9" type="ORF">HOP12_11215</name>
</gene>
<dbReference type="PROSITE" id="PS01096">
    <property type="entry name" value="PPIC_PPIASE_1"/>
    <property type="match status" value="1"/>
</dbReference>
<evidence type="ECO:0000256" key="2">
    <source>
        <dbReference type="ARBA" id="ARBA00013194"/>
    </source>
</evidence>
<dbReference type="EMBL" id="JABFRW010000143">
    <property type="protein sequence ID" value="NOT34724.1"/>
    <property type="molecule type" value="Genomic_DNA"/>
</dbReference>
<proteinExistence type="predicted"/>
<evidence type="ECO:0000256" key="1">
    <source>
        <dbReference type="ARBA" id="ARBA00000971"/>
    </source>
</evidence>
<evidence type="ECO:0000256" key="6">
    <source>
        <dbReference type="PROSITE-ProRule" id="PRU00278"/>
    </source>
</evidence>
<evidence type="ECO:0000256" key="7">
    <source>
        <dbReference type="SAM" id="SignalP"/>
    </source>
</evidence>
<dbReference type="PANTHER" id="PTHR47245:SF1">
    <property type="entry name" value="FOLDASE PROTEIN PRSA"/>
    <property type="match status" value="1"/>
</dbReference>
<protein>
    <recommendedName>
        <fullName evidence="2">peptidylprolyl isomerase</fullName>
        <ecNumber evidence="2">5.2.1.8</ecNumber>
    </recommendedName>
</protein>
<comment type="caution">
    <text evidence="9">The sequence shown here is derived from an EMBL/GenBank/DDBJ whole genome shotgun (WGS) entry which is preliminary data.</text>
</comment>
<feature type="domain" description="PpiC" evidence="8">
    <location>
        <begin position="317"/>
        <end position="417"/>
    </location>
</feature>
<keyword evidence="3 7" id="KW-0732">Signal</keyword>
<dbReference type="Pfam" id="PF13616">
    <property type="entry name" value="Rotamase_3"/>
    <property type="match status" value="1"/>
</dbReference>
<dbReference type="InterPro" id="IPR023058">
    <property type="entry name" value="PPIase_PpiC_CS"/>
</dbReference>
<dbReference type="Pfam" id="PF13624">
    <property type="entry name" value="SurA_N_3"/>
    <property type="match status" value="1"/>
</dbReference>
<dbReference type="InterPro" id="IPR027304">
    <property type="entry name" value="Trigger_fact/SurA_dom_sf"/>
</dbReference>
<evidence type="ECO:0000313" key="10">
    <source>
        <dbReference type="Proteomes" id="UP000580839"/>
    </source>
</evidence>
<sequence>MIGLRRITVVRMLFACCLLAIAGGARSAGAQAPGTAPPRGTPSRLDGVVATVNDDVILESDVEEQLYLFLMRNQAQPDSSMADTLRRQILQQLIDEKLVVSEAKRLTISVPDAEVTRQVDEAMREARGRMGSQQAFEEQLAKEGLNEEKLRERYRDEMRRQLMAQKLVQRQVPRKPVTAAEAEVYFKANPDKFPRVPAELRLSVIQIPVAAESVTVAKARIKAEALRKRIVAGEKFAKVASEASEDEVSGRAGGDLGYFTRGQFDPDFERAAFSQKIGELGHPVRSSFGWHLIEVLDRDTVKTRAGRDSLDAQGQRVLESHARHILVKVDVTEADIERARTQTEKIRTEITKGGDFARLAERFSKYPGPHTPDGDVGFVSLASLQPQIRAGLDTTQVGEVSEVLVNRSGFNLFKVTDRKLERPYTLEEIRAELPEAVAQVQYRERYDAWIAGLRSKAQVKIR</sequence>
<dbReference type="InterPro" id="IPR046357">
    <property type="entry name" value="PPIase_dom_sf"/>
</dbReference>
<dbReference type="InterPro" id="IPR050245">
    <property type="entry name" value="PrsA_foldase"/>
</dbReference>
<dbReference type="Proteomes" id="UP000580839">
    <property type="component" value="Unassembled WGS sequence"/>
</dbReference>
<reference evidence="9 10" key="1">
    <citation type="submission" date="2020-04" db="EMBL/GenBank/DDBJ databases">
        <title>Metagenomic profiling of ammonia- and methane-oxidizing microorganisms in a Dutch drinking water treatment plant.</title>
        <authorList>
            <person name="Poghosyan L."/>
            <person name="Leucker S."/>
        </authorList>
    </citation>
    <scope>NUCLEOTIDE SEQUENCE [LARGE SCALE GENOMIC DNA]</scope>
    <source>
        <strain evidence="9">S-RSF-IL-03</strain>
    </source>
</reference>
<accession>A0A849SQ06</accession>
<dbReference type="PANTHER" id="PTHR47245">
    <property type="entry name" value="PEPTIDYLPROLYL ISOMERASE"/>
    <property type="match status" value="1"/>
</dbReference>
<dbReference type="EC" id="5.2.1.8" evidence="2"/>
<evidence type="ECO:0000256" key="4">
    <source>
        <dbReference type="ARBA" id="ARBA00023110"/>
    </source>
</evidence>
<evidence type="ECO:0000259" key="8">
    <source>
        <dbReference type="PROSITE" id="PS50198"/>
    </source>
</evidence>